<gene>
    <name evidence="1" type="ORF">IV38_GL000471</name>
    <name evidence="2" type="ORF">IV40_GL000197</name>
</gene>
<dbReference type="InterPro" id="IPR029058">
    <property type="entry name" value="AB_hydrolase_fold"/>
</dbReference>
<keyword evidence="3" id="KW-1185">Reference proteome</keyword>
<dbReference type="PATRIC" id="fig|81857.3.peg.475"/>
<dbReference type="STRING" id="81857.IV38_GL000471"/>
<dbReference type="Gene3D" id="3.40.50.1820">
    <property type="entry name" value="alpha/beta hydrolase"/>
    <property type="match status" value="1"/>
</dbReference>
<evidence type="ECO:0000313" key="3">
    <source>
        <dbReference type="Proteomes" id="UP000051645"/>
    </source>
</evidence>
<dbReference type="EMBL" id="JQAT01000001">
    <property type="protein sequence ID" value="KRN29585.1"/>
    <property type="molecule type" value="Genomic_DNA"/>
</dbReference>
<reference evidence="3 4" key="1">
    <citation type="journal article" date="2015" name="Genome Announc.">
        <title>Expanding the biotechnology potential of lactobacilli through comparative genomics of 213 strains and associated genera.</title>
        <authorList>
            <person name="Sun Z."/>
            <person name="Harris H.M."/>
            <person name="McCann A."/>
            <person name="Guo C."/>
            <person name="Argimon S."/>
            <person name="Zhang W."/>
            <person name="Yang X."/>
            <person name="Jeffery I.B."/>
            <person name="Cooney J.C."/>
            <person name="Kagawa T.F."/>
            <person name="Liu W."/>
            <person name="Song Y."/>
            <person name="Salvetti E."/>
            <person name="Wrobel A."/>
            <person name="Rasinkangas P."/>
            <person name="Parkhill J."/>
            <person name="Rea M.C."/>
            <person name="O'Sullivan O."/>
            <person name="Ritari J."/>
            <person name="Douillard F.P."/>
            <person name="Paul Ross R."/>
            <person name="Yang R."/>
            <person name="Briner A.E."/>
            <person name="Felis G.E."/>
            <person name="de Vos W.M."/>
            <person name="Barrangou R."/>
            <person name="Klaenhammer T.R."/>
            <person name="Caufield P.W."/>
            <person name="Cui Y."/>
            <person name="Zhang H."/>
            <person name="O'Toole P.W."/>
        </authorList>
    </citation>
    <scope>NUCLEOTIDE SEQUENCE [LARGE SCALE GENOMIC DNA]</scope>
    <source>
        <strain evidence="1 4">ATCC BAA-66</strain>
        <strain evidence="2 3">DSM 13344</strain>
    </source>
</reference>
<dbReference type="RefSeq" id="WP_057768501.1">
    <property type="nucleotide sequence ID" value="NZ_JQAT01000001.1"/>
</dbReference>
<dbReference type="Proteomes" id="UP000051645">
    <property type="component" value="Unassembled WGS sequence"/>
</dbReference>
<sequence length="264" mass="29958">MITEQSFLSQDFLMSYLAKDNESTQNILFLHDLAINKTVYAQVMRNCTTANCFAMDFRYHGHSAARGPQTVASFGKDIINWIKALQVKQYTIVASGIAAWIVESIQKQITPDHYLFLDGGYHDPRLLPDPLTEIPLPQFDTVNLLSAAILTQISGMRASGVTFDEVSQQALYIAMYHDYRRQDEQYSNHVLDAVYLHVYNDLQRHHYALPEHTTLIRSEFEQTIDNAAVQSAWHLAGEGAQLITVPKTNHYLMVTQPQAILKAL</sequence>
<protein>
    <submittedName>
        <fullName evidence="2">Uncharacterized protein</fullName>
    </submittedName>
</protein>
<dbReference type="EMBL" id="JQAZ01000001">
    <property type="protein sequence ID" value="KRN33885.1"/>
    <property type="molecule type" value="Genomic_DNA"/>
</dbReference>
<proteinExistence type="predicted"/>
<dbReference type="OrthoDB" id="9773293at2"/>
<accession>A0A0R2GAW0</accession>
<dbReference type="SUPFAM" id="SSF53474">
    <property type="entry name" value="alpha/beta-Hydrolases"/>
    <property type="match status" value="1"/>
</dbReference>
<organism evidence="2 3">
    <name type="scientific">Lactobacillus selangorensis</name>
    <dbReference type="NCBI Taxonomy" id="81857"/>
    <lineage>
        <taxon>Bacteria</taxon>
        <taxon>Bacillati</taxon>
        <taxon>Bacillota</taxon>
        <taxon>Bacilli</taxon>
        <taxon>Lactobacillales</taxon>
        <taxon>Lactobacillaceae</taxon>
        <taxon>Lactobacillus</taxon>
    </lineage>
</organism>
<name>A0A0R2GAW0_9LACO</name>
<dbReference type="AlphaFoldDB" id="A0A0R2GAW0"/>
<comment type="caution">
    <text evidence="2">The sequence shown here is derived from an EMBL/GenBank/DDBJ whole genome shotgun (WGS) entry which is preliminary data.</text>
</comment>
<evidence type="ECO:0000313" key="1">
    <source>
        <dbReference type="EMBL" id="KRN29585.1"/>
    </source>
</evidence>
<dbReference type="Proteomes" id="UP000051751">
    <property type="component" value="Unassembled WGS sequence"/>
</dbReference>
<evidence type="ECO:0000313" key="4">
    <source>
        <dbReference type="Proteomes" id="UP000051751"/>
    </source>
</evidence>
<evidence type="ECO:0000313" key="2">
    <source>
        <dbReference type="EMBL" id="KRN33885.1"/>
    </source>
</evidence>